<dbReference type="InterPro" id="IPR045079">
    <property type="entry name" value="Oxoprolinase-like"/>
</dbReference>
<dbReference type="GO" id="GO:0016787">
    <property type="term" value="F:hydrolase activity"/>
    <property type="evidence" value="ECO:0007669"/>
    <property type="project" value="InterPro"/>
</dbReference>
<dbReference type="InterPro" id="IPR002821">
    <property type="entry name" value="Hydantoinase_A"/>
</dbReference>
<dbReference type="PANTHER" id="PTHR11365:SF10">
    <property type="entry name" value="HYDANTOINASE_OXOPROLINASE"/>
    <property type="match status" value="1"/>
</dbReference>
<sequence length="455" mass="47944">MAEWRIGLVVDSRTVGVLTDGTGTVRASAYGFDVDRRTSIAEVLDTLLQCVSAESIGYVMITGLAEIASAPWHERLSPVGALRLAAPATLSVPPLSGWPSEKAAAVRDSVAVVAGGHQYDGTEVSALDETAVAAFAHRCRNRVAAVAITGANAQVDSGHEQRAAAIAREVLGESVPVVTSSGLGGMGLLERENTTVLDAALSPHISLLLDGVTQLLRAKEVTADIYFTSADGTLLTASDVARHPLRARRAARGAAITGALRLAALDDAVVVEAIDGYVYITTVVEGTPQENLGPVQVQGVRTCLPEVRTSAVRIDELRTRGTVARPSGDARLALRRARAGHGALPVIVVGPDADEVIRLDDGDNEIRPGFGARVGAIGAALGEVSGTVDRIFRFTETSYPDCVAQARRMARESAIQAGADPSRLRRPRVREFPLTYISTRCARMRVTVSGPLVRV</sequence>
<dbReference type="Pfam" id="PF05378">
    <property type="entry name" value="Hydant_A_N"/>
    <property type="match status" value="1"/>
</dbReference>
<dbReference type="AlphaFoldDB" id="A0A239A0F9"/>
<evidence type="ECO:0000313" key="3">
    <source>
        <dbReference type="EMBL" id="SNR88989.1"/>
    </source>
</evidence>
<name>A0A239A0F9_9PSEU</name>
<evidence type="ECO:0000259" key="1">
    <source>
        <dbReference type="Pfam" id="PF01968"/>
    </source>
</evidence>
<dbReference type="PANTHER" id="PTHR11365">
    <property type="entry name" value="5-OXOPROLINASE RELATED"/>
    <property type="match status" value="1"/>
</dbReference>
<dbReference type="Proteomes" id="UP000198348">
    <property type="component" value="Unassembled WGS sequence"/>
</dbReference>
<evidence type="ECO:0000313" key="4">
    <source>
        <dbReference type="Proteomes" id="UP000198348"/>
    </source>
</evidence>
<feature type="domain" description="Hydantoinase/oxoprolinase N-terminal" evidence="2">
    <location>
        <begin position="102"/>
        <end position="170"/>
    </location>
</feature>
<feature type="domain" description="Hydantoinase A/oxoprolinase" evidence="1">
    <location>
        <begin position="191"/>
        <end position="266"/>
    </location>
</feature>
<gene>
    <name evidence="3" type="ORF">SAMN06265360_12823</name>
</gene>
<dbReference type="Pfam" id="PF01968">
    <property type="entry name" value="Hydantoinase_A"/>
    <property type="match status" value="1"/>
</dbReference>
<organism evidence="3 4">
    <name type="scientific">Haloechinothrix alba</name>
    <dbReference type="NCBI Taxonomy" id="664784"/>
    <lineage>
        <taxon>Bacteria</taxon>
        <taxon>Bacillati</taxon>
        <taxon>Actinomycetota</taxon>
        <taxon>Actinomycetes</taxon>
        <taxon>Pseudonocardiales</taxon>
        <taxon>Pseudonocardiaceae</taxon>
        <taxon>Haloechinothrix</taxon>
    </lineage>
</organism>
<keyword evidence="4" id="KW-1185">Reference proteome</keyword>
<dbReference type="InterPro" id="IPR008040">
    <property type="entry name" value="Hydant_A_N"/>
</dbReference>
<reference evidence="3 4" key="1">
    <citation type="submission" date="2017-06" db="EMBL/GenBank/DDBJ databases">
        <authorList>
            <person name="Kim H.J."/>
            <person name="Triplett B.A."/>
        </authorList>
    </citation>
    <scope>NUCLEOTIDE SEQUENCE [LARGE SCALE GENOMIC DNA]</scope>
    <source>
        <strain evidence="3 4">DSM 45207</strain>
    </source>
</reference>
<evidence type="ECO:0000259" key="2">
    <source>
        <dbReference type="Pfam" id="PF05378"/>
    </source>
</evidence>
<accession>A0A239A0F9</accession>
<protein>
    <submittedName>
        <fullName evidence="3">Hydantoinase/oxoprolinase</fullName>
    </submittedName>
</protein>
<proteinExistence type="predicted"/>
<dbReference type="EMBL" id="FZNW01000028">
    <property type="protein sequence ID" value="SNR88989.1"/>
    <property type="molecule type" value="Genomic_DNA"/>
</dbReference>